<keyword evidence="1" id="KW-0472">Membrane</keyword>
<gene>
    <name evidence="2" type="ORF">S03H2_45962</name>
</gene>
<sequence length="101" mass="11398">MAADPTTIMGNINLGGIIDKIVIGVMWVFIIGVIAVIGYVIYMFMVYKYPVFVVERIGGHLRLIPTKAKKIGIKGDKGKSVKKLYLRRYRKAIKIPTEEAW</sequence>
<keyword evidence="1" id="KW-1133">Transmembrane helix</keyword>
<evidence type="ECO:0000256" key="1">
    <source>
        <dbReference type="SAM" id="Phobius"/>
    </source>
</evidence>
<dbReference type="EMBL" id="BARU01028822">
    <property type="protein sequence ID" value="GAH74795.1"/>
    <property type="molecule type" value="Genomic_DNA"/>
</dbReference>
<evidence type="ECO:0000313" key="2">
    <source>
        <dbReference type="EMBL" id="GAH74795.1"/>
    </source>
</evidence>
<dbReference type="AlphaFoldDB" id="X1IZV9"/>
<accession>X1IZV9</accession>
<feature type="transmembrane region" description="Helical" evidence="1">
    <location>
        <begin position="21"/>
        <end position="47"/>
    </location>
</feature>
<feature type="non-terminal residue" evidence="2">
    <location>
        <position position="101"/>
    </location>
</feature>
<protein>
    <submittedName>
        <fullName evidence="2">Uncharacterized protein</fullName>
    </submittedName>
</protein>
<name>X1IZV9_9ZZZZ</name>
<organism evidence="2">
    <name type="scientific">marine sediment metagenome</name>
    <dbReference type="NCBI Taxonomy" id="412755"/>
    <lineage>
        <taxon>unclassified sequences</taxon>
        <taxon>metagenomes</taxon>
        <taxon>ecological metagenomes</taxon>
    </lineage>
</organism>
<proteinExistence type="predicted"/>
<reference evidence="2" key="1">
    <citation type="journal article" date="2014" name="Front. Microbiol.">
        <title>High frequency of phylogenetically diverse reductive dehalogenase-homologous genes in deep subseafloor sedimentary metagenomes.</title>
        <authorList>
            <person name="Kawai M."/>
            <person name="Futagami T."/>
            <person name="Toyoda A."/>
            <person name="Takaki Y."/>
            <person name="Nishi S."/>
            <person name="Hori S."/>
            <person name="Arai W."/>
            <person name="Tsubouchi T."/>
            <person name="Morono Y."/>
            <person name="Uchiyama I."/>
            <person name="Ito T."/>
            <person name="Fujiyama A."/>
            <person name="Inagaki F."/>
            <person name="Takami H."/>
        </authorList>
    </citation>
    <scope>NUCLEOTIDE SEQUENCE</scope>
    <source>
        <strain evidence="2">Expedition CK06-06</strain>
    </source>
</reference>
<keyword evidence="1" id="KW-0812">Transmembrane</keyword>
<comment type="caution">
    <text evidence="2">The sequence shown here is derived from an EMBL/GenBank/DDBJ whole genome shotgun (WGS) entry which is preliminary data.</text>
</comment>